<dbReference type="Proteomes" id="UP000263642">
    <property type="component" value="Unassembled WGS sequence"/>
</dbReference>
<reference evidence="1 2" key="1">
    <citation type="journal article" date="2018" name="Nat. Biotechnol.">
        <title>A standardized bacterial taxonomy based on genome phylogeny substantially revises the tree of life.</title>
        <authorList>
            <person name="Parks D.H."/>
            <person name="Chuvochina M."/>
            <person name="Waite D.W."/>
            <person name="Rinke C."/>
            <person name="Skarshewski A."/>
            <person name="Chaumeil P.A."/>
            <person name="Hugenholtz P."/>
        </authorList>
    </citation>
    <scope>NUCLEOTIDE SEQUENCE [LARGE SCALE GENOMIC DNA]</scope>
    <source>
        <strain evidence="1">UBA9375</strain>
    </source>
</reference>
<evidence type="ECO:0000313" key="2">
    <source>
        <dbReference type="Proteomes" id="UP000263642"/>
    </source>
</evidence>
<organism evidence="1 2">
    <name type="scientific">Gimesia maris</name>
    <dbReference type="NCBI Taxonomy" id="122"/>
    <lineage>
        <taxon>Bacteria</taxon>
        <taxon>Pseudomonadati</taxon>
        <taxon>Planctomycetota</taxon>
        <taxon>Planctomycetia</taxon>
        <taxon>Planctomycetales</taxon>
        <taxon>Planctomycetaceae</taxon>
        <taxon>Gimesia</taxon>
    </lineage>
</organism>
<accession>A0A3D3REJ8</accession>
<dbReference type="EMBL" id="DQAY01000194">
    <property type="protein sequence ID" value="HCO27269.1"/>
    <property type="molecule type" value="Genomic_DNA"/>
</dbReference>
<evidence type="ECO:0000313" key="1">
    <source>
        <dbReference type="EMBL" id="HCO27269.1"/>
    </source>
</evidence>
<proteinExistence type="predicted"/>
<sequence length="67" mass="7424">MLKCFTTGAGSIHRTPVVLFQQCEKLSECDVAIEFLSLVHWFGANQRICLKSVLSAAVSAYHINKPD</sequence>
<name>A0A3D3REJ8_9PLAN</name>
<dbReference type="AlphaFoldDB" id="A0A3D3REJ8"/>
<protein>
    <submittedName>
        <fullName evidence="1">Uncharacterized protein</fullName>
    </submittedName>
</protein>
<gene>
    <name evidence="1" type="ORF">DIT97_31285</name>
</gene>
<comment type="caution">
    <text evidence="1">The sequence shown here is derived from an EMBL/GenBank/DDBJ whole genome shotgun (WGS) entry which is preliminary data.</text>
</comment>